<protein>
    <submittedName>
        <fullName evidence="3">Siderophore-interacting protein</fullName>
    </submittedName>
</protein>
<dbReference type="CDD" id="cd06193">
    <property type="entry name" value="siderophore_interacting"/>
    <property type="match status" value="1"/>
</dbReference>
<gene>
    <name evidence="3" type="ORF">AB2L27_19705</name>
</gene>
<dbReference type="Pfam" id="PF04954">
    <property type="entry name" value="SIP"/>
    <property type="match status" value="1"/>
</dbReference>
<evidence type="ECO:0000259" key="2">
    <source>
        <dbReference type="PROSITE" id="PS51384"/>
    </source>
</evidence>
<dbReference type="RefSeq" id="WP_370443192.1">
    <property type="nucleotide sequence ID" value="NZ_JBGFTU010000037.1"/>
</dbReference>
<reference evidence="3 4" key="1">
    <citation type="submission" date="2024-07" db="EMBL/GenBank/DDBJ databases">
        <authorList>
            <person name="Thanompreechachai J."/>
            <person name="Duangmal K."/>
        </authorList>
    </citation>
    <scope>NUCLEOTIDE SEQUENCE [LARGE SCALE GENOMIC DNA]</scope>
    <source>
        <strain evidence="3 4">LSe6-4</strain>
    </source>
</reference>
<organism evidence="3 4">
    <name type="scientific">Kineococcus halophytocola</name>
    <dbReference type="NCBI Taxonomy" id="3234027"/>
    <lineage>
        <taxon>Bacteria</taxon>
        <taxon>Bacillati</taxon>
        <taxon>Actinomycetota</taxon>
        <taxon>Actinomycetes</taxon>
        <taxon>Kineosporiales</taxon>
        <taxon>Kineosporiaceae</taxon>
        <taxon>Kineococcus</taxon>
    </lineage>
</organism>
<evidence type="ECO:0000256" key="1">
    <source>
        <dbReference type="SAM" id="MobiDB-lite"/>
    </source>
</evidence>
<dbReference type="Gene3D" id="2.40.30.10">
    <property type="entry name" value="Translation factors"/>
    <property type="match status" value="1"/>
</dbReference>
<dbReference type="Pfam" id="PF08021">
    <property type="entry name" value="FAD_binding_9"/>
    <property type="match status" value="1"/>
</dbReference>
<dbReference type="EMBL" id="JBGFTU010000037">
    <property type="protein sequence ID" value="MEZ0166986.1"/>
    <property type="molecule type" value="Genomic_DNA"/>
</dbReference>
<dbReference type="InterPro" id="IPR039374">
    <property type="entry name" value="SIP_fam"/>
</dbReference>
<dbReference type="InterPro" id="IPR013113">
    <property type="entry name" value="SIP_FAD-bd"/>
</dbReference>
<dbReference type="PROSITE" id="PS51384">
    <property type="entry name" value="FAD_FR"/>
    <property type="match status" value="1"/>
</dbReference>
<dbReference type="Gene3D" id="3.40.50.80">
    <property type="entry name" value="Nucleotide-binding domain of ferredoxin-NADP reductase (FNR) module"/>
    <property type="match status" value="1"/>
</dbReference>
<dbReference type="Proteomes" id="UP001565927">
    <property type="component" value="Unassembled WGS sequence"/>
</dbReference>
<dbReference type="InterPro" id="IPR007037">
    <property type="entry name" value="SIP_rossman_dom"/>
</dbReference>
<keyword evidence="4" id="KW-1185">Reference proteome</keyword>
<dbReference type="InterPro" id="IPR017938">
    <property type="entry name" value="Riboflavin_synthase-like_b-brl"/>
</dbReference>
<proteinExistence type="predicted"/>
<dbReference type="InterPro" id="IPR039261">
    <property type="entry name" value="FNR_nucleotide-bd"/>
</dbReference>
<evidence type="ECO:0000313" key="4">
    <source>
        <dbReference type="Proteomes" id="UP001565927"/>
    </source>
</evidence>
<feature type="domain" description="FAD-binding FR-type" evidence="2">
    <location>
        <begin position="17"/>
        <end position="139"/>
    </location>
</feature>
<comment type="caution">
    <text evidence="3">The sequence shown here is derived from an EMBL/GenBank/DDBJ whole genome shotgun (WGS) entry which is preliminary data.</text>
</comment>
<dbReference type="SUPFAM" id="SSF63380">
    <property type="entry name" value="Riboflavin synthase domain-like"/>
    <property type="match status" value="1"/>
</dbReference>
<feature type="region of interest" description="Disordered" evidence="1">
    <location>
        <begin position="1"/>
        <end position="21"/>
    </location>
</feature>
<accession>A0ABV4H9A0</accession>
<dbReference type="PANTHER" id="PTHR30157:SF0">
    <property type="entry name" value="NADPH-DEPENDENT FERRIC-CHELATE REDUCTASE"/>
    <property type="match status" value="1"/>
</dbReference>
<evidence type="ECO:0000313" key="3">
    <source>
        <dbReference type="EMBL" id="MEZ0166986.1"/>
    </source>
</evidence>
<sequence>MVQNPSQRSAERPTGGRRQRRGVVQRVERLTPEMVRVVLGGEDLADFAVEQADSYVKLVFPLAGVDYPEPFDVAAVRAERPRQEWPAQRTYTVRAVADGEVTVDFVVHGDEGIAGPWAAAARPGDEVWMLGPGGAYTPSADAPWHLLVGDASALPAISASLERVPAGASAVAVVEVRSAAEELPLSSPGDLRLHWVHRAAPDPEAFLDVLRSLDLPPGAPHAFVHGEADTVRAVRRWVRTDLGVPRELLSASGYWRRGRTEDGWRSEKRDWVAATETDDQSAGV</sequence>
<dbReference type="InterPro" id="IPR017927">
    <property type="entry name" value="FAD-bd_FR_type"/>
</dbReference>
<feature type="region of interest" description="Disordered" evidence="1">
    <location>
        <begin position="264"/>
        <end position="284"/>
    </location>
</feature>
<name>A0ABV4H9A0_9ACTN</name>
<dbReference type="PANTHER" id="PTHR30157">
    <property type="entry name" value="FERRIC REDUCTASE, NADPH-DEPENDENT"/>
    <property type="match status" value="1"/>
</dbReference>